<proteinExistence type="predicted"/>
<comment type="caution">
    <text evidence="1">The sequence shown here is derived from an EMBL/GenBank/DDBJ whole genome shotgun (WGS) entry which is preliminary data.</text>
</comment>
<dbReference type="AlphaFoldDB" id="A3U3K2"/>
<dbReference type="EMBL" id="AAMO01000016">
    <property type="protein sequence ID" value="EAQ01204.1"/>
    <property type="molecule type" value="Genomic_DNA"/>
</dbReference>
<dbReference type="STRING" id="252305.OB2597_04350"/>
<accession>A3U3K2</accession>
<keyword evidence="2" id="KW-1185">Reference proteome</keyword>
<dbReference type="RefSeq" id="WP_009805117.1">
    <property type="nucleotide sequence ID" value="NZ_CH724131.1"/>
</dbReference>
<reference evidence="1 2" key="1">
    <citation type="journal article" date="2010" name="J. Bacteriol.">
        <title>Genome sequences of Oceanicola granulosus HTCC2516(T) and Oceanicola batsensis HTCC2597(TDelta).</title>
        <authorList>
            <person name="Thrash J.C."/>
            <person name="Cho J.C."/>
            <person name="Vergin K.L."/>
            <person name="Giovannoni S.J."/>
        </authorList>
    </citation>
    <scope>NUCLEOTIDE SEQUENCE [LARGE SCALE GENOMIC DNA]</scope>
    <source>
        <strain evidence="2">ATCC BAA-863 / DSM 15984 / KCTC 12145 / HTCC2597</strain>
    </source>
</reference>
<name>A3U3K2_PSEBH</name>
<gene>
    <name evidence="1" type="ORF">OB2597_04350</name>
</gene>
<dbReference type="Proteomes" id="UP000004318">
    <property type="component" value="Unassembled WGS sequence"/>
</dbReference>
<evidence type="ECO:0000313" key="2">
    <source>
        <dbReference type="Proteomes" id="UP000004318"/>
    </source>
</evidence>
<dbReference type="HOGENOM" id="CLU_3155536_0_0_5"/>
<sequence>MSAASLSPAERNALSRVESADVREAARVRLAAHGVELDAGAGADRDNS</sequence>
<protein>
    <submittedName>
        <fullName evidence="1">Uncharacterized protein</fullName>
    </submittedName>
</protein>
<organism evidence="1 2">
    <name type="scientific">Pseudooceanicola batsensis (strain ATCC BAA-863 / DSM 15984 / KCTC 12145 / HTCC2597)</name>
    <name type="common">Oceanicola batsensis</name>
    <dbReference type="NCBI Taxonomy" id="252305"/>
    <lineage>
        <taxon>Bacteria</taxon>
        <taxon>Pseudomonadati</taxon>
        <taxon>Pseudomonadota</taxon>
        <taxon>Alphaproteobacteria</taxon>
        <taxon>Rhodobacterales</taxon>
        <taxon>Paracoccaceae</taxon>
        <taxon>Pseudooceanicola</taxon>
    </lineage>
</organism>
<evidence type="ECO:0000313" key="1">
    <source>
        <dbReference type="EMBL" id="EAQ01204.1"/>
    </source>
</evidence>